<protein>
    <recommendedName>
        <fullName evidence="3">DUF7603 domain-containing protein</fullName>
    </recommendedName>
</protein>
<evidence type="ECO:0000313" key="5">
    <source>
        <dbReference type="Proteomes" id="UP000016924"/>
    </source>
</evidence>
<feature type="region of interest" description="Disordered" evidence="2">
    <location>
        <begin position="249"/>
        <end position="308"/>
    </location>
</feature>
<organism evidence="4 5">
    <name type="scientific">Coniosporium apollinis (strain CBS 100218)</name>
    <name type="common">Rock-inhabiting black yeast</name>
    <dbReference type="NCBI Taxonomy" id="1168221"/>
    <lineage>
        <taxon>Eukaryota</taxon>
        <taxon>Fungi</taxon>
        <taxon>Dikarya</taxon>
        <taxon>Ascomycota</taxon>
        <taxon>Pezizomycotina</taxon>
        <taxon>Dothideomycetes</taxon>
        <taxon>Dothideomycetes incertae sedis</taxon>
        <taxon>Coniosporium</taxon>
    </lineage>
</organism>
<feature type="compositionally biased region" description="Basic and acidic residues" evidence="2">
    <location>
        <begin position="123"/>
        <end position="132"/>
    </location>
</feature>
<feature type="compositionally biased region" description="Basic and acidic residues" evidence="2">
    <location>
        <begin position="626"/>
        <end position="642"/>
    </location>
</feature>
<dbReference type="OrthoDB" id="5395440at2759"/>
<evidence type="ECO:0000256" key="1">
    <source>
        <dbReference type="SAM" id="Coils"/>
    </source>
</evidence>
<feature type="compositionally biased region" description="Polar residues" evidence="2">
    <location>
        <begin position="572"/>
        <end position="583"/>
    </location>
</feature>
<dbReference type="EMBL" id="JH767587">
    <property type="protein sequence ID" value="EON67387.1"/>
    <property type="molecule type" value="Genomic_DNA"/>
</dbReference>
<feature type="coiled-coil region" evidence="1">
    <location>
        <begin position="337"/>
        <end position="378"/>
    </location>
</feature>
<proteinExistence type="predicted"/>
<feature type="compositionally biased region" description="Polar residues" evidence="2">
    <location>
        <begin position="141"/>
        <end position="156"/>
    </location>
</feature>
<dbReference type="eggNOG" id="ENOG502QU2M">
    <property type="taxonomic scope" value="Eukaryota"/>
</dbReference>
<gene>
    <name evidence="4" type="ORF">W97_06640</name>
</gene>
<feature type="coiled-coil region" evidence="1">
    <location>
        <begin position="406"/>
        <end position="465"/>
    </location>
</feature>
<evidence type="ECO:0000313" key="4">
    <source>
        <dbReference type="EMBL" id="EON67387.1"/>
    </source>
</evidence>
<dbReference type="RefSeq" id="XP_007782704.1">
    <property type="nucleotide sequence ID" value="XM_007784514.1"/>
</dbReference>
<keyword evidence="1" id="KW-0175">Coiled coil</keyword>
<feature type="domain" description="DUF7603" evidence="3">
    <location>
        <begin position="829"/>
        <end position="937"/>
    </location>
</feature>
<sequence length="1083" mass="121897">MHVELPPSHLLQGSSDPPLSVPPPQTRQKPAPLAGLAVQSFAAFRAQTPSLPAPSPVRRKPLPANSPQTAAPFHSVDHTVTARAAERANVQRSFSLDSPPPLALPRADRDLSPLLSGAQEPFAPRDLDKDPHGNTPLIPQAISTSTDTRLPGQQRNPGPYEPQLEQASPSENKARPRNVRAISSYHTARYSISDSEEIAPSPRHSRSNTMSSLDSARPTRPPDLKLQYDGITEEFLDNHYDQGLSEAATAVNQPKSPGGRFTSLFGWSKTPGAESPSTTFSDRSVSPAPSLRKAEPSTERLWPSNKHAPAGLDVKMANASSQQSYFNLPGTPLLSSSTGMNAHVEELECQLKELSSQLATSIRREMELEDEVERLNMEGLQSVPEVNRRTSDYYSDSGASSVRQHLGDSETKIEALERLRRKAEQEMAQLKVDTAERLQQELRRRRDLEARVQSLEEKLESRDSIQAEILEEAEQARGLEAVLDDTRRRLSEERQFKENFEEMLAAMRQELQEYRDERDNLREEVVPQLQARVEGLEAEAIGTQALTYENSRMQQQIQSLQHENQGLAHALRSQQDSPQQGSRIDSLHEESETLPPLKSPRIGLSRSNSLARTSILGLKRLSRSNSVKEKSSLTRSGSVKEKVERLEPRDALHDRTKDIEDQRDALHRALRCLLQRHEYQAREHAKHIKILEMERDRALNATPRRTAFNKEVTHLRDEVNHLRRRADDALEQKWQCEKGLSGLRMDLDRAEQETSSLRDLLQERDIFIPERKASTSSMTELDTGNPSASLSLNKAYKELQTTHALSLARIRHMEDEGPLGETSAEAERTLDLLRQSISDAEVERDFARREAEEYRQQARALQQSELAHLGKEQSLAAELYASAARMDELASQVQQQLHSNQLLRHRLADAIGRGEREQKSSAAKIVDMQGKLKSLEDKVMAAQHHSEEMVSRHEEELKDVQDSHNTQLQRMKNGLLSPSKPSPLTPLSPLFALRQPRLDKTTSGFGQSMAEATRTELLEKRVGDLEKALRDADHEMQEVVSRMNIAQIEVAELQAEKDEAMRRTRRLQAEMLAEREKVRALAS</sequence>
<feature type="region of interest" description="Disordered" evidence="2">
    <location>
        <begin position="193"/>
        <end position="222"/>
    </location>
</feature>
<keyword evidence="5" id="KW-1185">Reference proteome</keyword>
<evidence type="ECO:0000259" key="3">
    <source>
        <dbReference type="Pfam" id="PF24554"/>
    </source>
</evidence>
<feature type="region of interest" description="Disordered" evidence="2">
    <location>
        <begin position="567"/>
        <end position="605"/>
    </location>
</feature>
<dbReference type="STRING" id="1168221.R7YZQ1"/>
<evidence type="ECO:0000256" key="2">
    <source>
        <dbReference type="SAM" id="MobiDB-lite"/>
    </source>
</evidence>
<accession>R7YZQ1</accession>
<dbReference type="Pfam" id="PF24554">
    <property type="entry name" value="DUF7603"/>
    <property type="match status" value="1"/>
</dbReference>
<dbReference type="Proteomes" id="UP000016924">
    <property type="component" value="Unassembled WGS sequence"/>
</dbReference>
<feature type="region of interest" description="Disordered" evidence="2">
    <location>
        <begin position="623"/>
        <end position="642"/>
    </location>
</feature>
<dbReference type="GeneID" id="19903951"/>
<reference evidence="5" key="1">
    <citation type="submission" date="2012-06" db="EMBL/GenBank/DDBJ databases">
        <title>The genome sequence of Coniosporium apollinis CBS 100218.</title>
        <authorList>
            <consortium name="The Broad Institute Genome Sequencing Platform"/>
            <person name="Cuomo C."/>
            <person name="Gorbushina A."/>
            <person name="Noack S."/>
            <person name="Walker B."/>
            <person name="Young S.K."/>
            <person name="Zeng Q."/>
            <person name="Gargeya S."/>
            <person name="Fitzgerald M."/>
            <person name="Haas B."/>
            <person name="Abouelleil A."/>
            <person name="Alvarado L."/>
            <person name="Arachchi H.M."/>
            <person name="Berlin A.M."/>
            <person name="Chapman S.B."/>
            <person name="Goldberg J."/>
            <person name="Griggs A."/>
            <person name="Gujja S."/>
            <person name="Hansen M."/>
            <person name="Howarth C."/>
            <person name="Imamovic A."/>
            <person name="Larimer J."/>
            <person name="McCowan C."/>
            <person name="Montmayeur A."/>
            <person name="Murphy C."/>
            <person name="Neiman D."/>
            <person name="Pearson M."/>
            <person name="Priest M."/>
            <person name="Roberts A."/>
            <person name="Saif S."/>
            <person name="Shea T."/>
            <person name="Sisk P."/>
            <person name="Sykes S."/>
            <person name="Wortman J."/>
            <person name="Nusbaum C."/>
            <person name="Birren B."/>
        </authorList>
    </citation>
    <scope>NUCLEOTIDE SEQUENCE [LARGE SCALE GENOMIC DNA]</scope>
    <source>
        <strain evidence="5">CBS 100218</strain>
    </source>
</reference>
<dbReference type="OMA" id="DQKWQCE"/>
<feature type="region of interest" description="Disordered" evidence="2">
    <location>
        <begin position="1"/>
        <end position="32"/>
    </location>
</feature>
<feature type="coiled-coil region" evidence="1">
    <location>
        <begin position="712"/>
        <end position="760"/>
    </location>
</feature>
<feature type="compositionally biased region" description="Polar residues" evidence="2">
    <location>
        <begin position="275"/>
        <end position="284"/>
    </location>
</feature>
<feature type="coiled-coil region" evidence="1">
    <location>
        <begin position="823"/>
        <end position="864"/>
    </location>
</feature>
<feature type="region of interest" description="Disordered" evidence="2">
    <location>
        <begin position="45"/>
        <end position="178"/>
    </location>
</feature>
<dbReference type="InterPro" id="IPR056023">
    <property type="entry name" value="DUF7603"/>
</dbReference>
<feature type="coiled-coil region" evidence="1">
    <location>
        <begin position="1015"/>
        <end position="1077"/>
    </location>
</feature>
<dbReference type="AlphaFoldDB" id="R7YZQ1"/>
<name>R7YZQ1_CONA1</name>
<dbReference type="HOGENOM" id="CLU_002590_0_0_1"/>